<evidence type="ECO:0000256" key="7">
    <source>
        <dbReference type="PIRSR" id="PIRSR614186-1"/>
    </source>
</evidence>
<evidence type="ECO:0000256" key="2">
    <source>
        <dbReference type="ARBA" id="ARBA00012479"/>
    </source>
</evidence>
<dbReference type="Gene3D" id="3.40.50.1820">
    <property type="entry name" value="alpha/beta hydrolase"/>
    <property type="match status" value="1"/>
</dbReference>
<dbReference type="GO" id="GO:0005829">
    <property type="term" value="C:cytosol"/>
    <property type="evidence" value="ECO:0007669"/>
    <property type="project" value="TreeGrafter"/>
</dbReference>
<evidence type="ECO:0000256" key="3">
    <source>
        <dbReference type="ARBA" id="ARBA00022487"/>
    </source>
</evidence>
<comment type="similarity">
    <text evidence="1 8">Belongs to the esterase D family.</text>
</comment>
<protein>
    <recommendedName>
        <fullName evidence="2 6">S-formylglutathione hydrolase</fullName>
        <ecNumber evidence="2 6">3.1.2.12</ecNumber>
    </recommendedName>
</protein>
<dbReference type="PANTHER" id="PTHR10061">
    <property type="entry name" value="S-FORMYLGLUTATHIONE HYDROLASE"/>
    <property type="match status" value="1"/>
</dbReference>
<dbReference type="InterPro" id="IPR014186">
    <property type="entry name" value="S-formylglutathione_hydrol"/>
</dbReference>
<dbReference type="InterPro" id="IPR029058">
    <property type="entry name" value="AB_hydrolase_fold"/>
</dbReference>
<dbReference type="SUPFAM" id="SSF53474">
    <property type="entry name" value="alpha/beta-Hydrolases"/>
    <property type="match status" value="1"/>
</dbReference>
<dbReference type="ESTHER" id="9bact-a6dpi0">
    <property type="family name" value="A85-EsteraseD-FGH"/>
</dbReference>
<dbReference type="EC" id="3.1.2.12" evidence="2 6"/>
<dbReference type="AlphaFoldDB" id="A6DPI0"/>
<evidence type="ECO:0000256" key="8">
    <source>
        <dbReference type="RuleBase" id="RU363068"/>
    </source>
</evidence>
<dbReference type="PANTHER" id="PTHR10061:SF0">
    <property type="entry name" value="S-FORMYLGLUTATHIONE HYDROLASE"/>
    <property type="match status" value="1"/>
</dbReference>
<evidence type="ECO:0000256" key="4">
    <source>
        <dbReference type="ARBA" id="ARBA00022801"/>
    </source>
</evidence>
<reference evidence="9 10" key="1">
    <citation type="journal article" date="2010" name="J. Bacteriol.">
        <title>Genome sequence of Lentisphaera araneosa HTCC2155T, the type species of the order Lentisphaerales in the phylum Lentisphaerae.</title>
        <authorList>
            <person name="Thrash J.C."/>
            <person name="Cho J.C."/>
            <person name="Vergin K.L."/>
            <person name="Morris R.M."/>
            <person name="Giovannoni S.J."/>
        </authorList>
    </citation>
    <scope>NUCLEOTIDE SEQUENCE [LARGE SCALE GENOMIC DNA]</scope>
    <source>
        <strain evidence="9 10">HTCC2155</strain>
    </source>
</reference>
<dbReference type="Pfam" id="PF00756">
    <property type="entry name" value="Esterase"/>
    <property type="match status" value="1"/>
</dbReference>
<feature type="active site" description="Charge relay system" evidence="7">
    <location>
        <position position="223"/>
    </location>
</feature>
<dbReference type="GO" id="GO:0052689">
    <property type="term" value="F:carboxylic ester hydrolase activity"/>
    <property type="evidence" value="ECO:0007669"/>
    <property type="project" value="UniProtKB-KW"/>
</dbReference>
<evidence type="ECO:0000256" key="6">
    <source>
        <dbReference type="NCBIfam" id="TIGR02821"/>
    </source>
</evidence>
<feature type="active site" description="Charge relay system" evidence="7">
    <location>
        <position position="256"/>
    </location>
</feature>
<evidence type="ECO:0000313" key="9">
    <source>
        <dbReference type="EMBL" id="EDM26476.1"/>
    </source>
</evidence>
<accession>A6DPI0</accession>
<proteinExistence type="inferred from homology"/>
<dbReference type="GO" id="GO:0046294">
    <property type="term" value="P:formaldehyde catabolic process"/>
    <property type="evidence" value="ECO:0007669"/>
    <property type="project" value="InterPro"/>
</dbReference>
<dbReference type="GO" id="GO:0018738">
    <property type="term" value="F:S-formylglutathione hydrolase activity"/>
    <property type="evidence" value="ECO:0007669"/>
    <property type="project" value="UniProtKB-UniRule"/>
</dbReference>
<name>A6DPI0_9BACT</name>
<dbReference type="InterPro" id="IPR000801">
    <property type="entry name" value="Esterase-like"/>
</dbReference>
<dbReference type="OrthoDB" id="9782200at2"/>
<dbReference type="FunFam" id="3.40.50.1820:FF:000002">
    <property type="entry name" value="S-formylglutathione hydrolase"/>
    <property type="match status" value="1"/>
</dbReference>
<dbReference type="NCBIfam" id="TIGR02821">
    <property type="entry name" value="fghA_ester_D"/>
    <property type="match status" value="1"/>
</dbReference>
<feature type="active site" description="Charge relay system" evidence="7">
    <location>
        <position position="147"/>
    </location>
</feature>
<organism evidence="9 10">
    <name type="scientific">Lentisphaera araneosa HTCC2155</name>
    <dbReference type="NCBI Taxonomy" id="313628"/>
    <lineage>
        <taxon>Bacteria</taxon>
        <taxon>Pseudomonadati</taxon>
        <taxon>Lentisphaerota</taxon>
        <taxon>Lentisphaeria</taxon>
        <taxon>Lentisphaerales</taxon>
        <taxon>Lentisphaeraceae</taxon>
        <taxon>Lentisphaera</taxon>
    </lineage>
</organism>
<keyword evidence="3 8" id="KW-0719">Serine esterase</keyword>
<comment type="function">
    <text evidence="8">Serine hydrolase involved in the detoxification of formaldehyde.</text>
</comment>
<dbReference type="Proteomes" id="UP000004947">
    <property type="component" value="Unassembled WGS sequence"/>
</dbReference>
<keyword evidence="4 8" id="KW-0378">Hydrolase</keyword>
<evidence type="ECO:0000256" key="5">
    <source>
        <dbReference type="ARBA" id="ARBA00047590"/>
    </source>
</evidence>
<sequence>MIEKKSENLIFNGQQFFYSHHSDTLNCDMEFSVYLPPQSKNKKYPVLYWLSGLTCTAENFTTKSGFQRYAADHGVIVVAPDTSPRGAQVKDIKDEWDIGCGAGFYVNATTNEWDQHFKMYDYITKELPTLIKDNFNCSDKASISGHSMGGHGALICSLKNPGMYQSTSAFSPIVNPVNCPWGQKAFSTYLGEDIELWSAWDSVELIKQGHQVNHLFVDQGLADNFLDNQLKTDALKQACESKKINLELKYRQGYDHSYYYISSFIGEHIKWHAQFLN</sequence>
<evidence type="ECO:0000256" key="1">
    <source>
        <dbReference type="ARBA" id="ARBA00005622"/>
    </source>
</evidence>
<comment type="catalytic activity">
    <reaction evidence="5 8">
        <text>S-formylglutathione + H2O = formate + glutathione + H(+)</text>
        <dbReference type="Rhea" id="RHEA:14961"/>
        <dbReference type="ChEBI" id="CHEBI:15377"/>
        <dbReference type="ChEBI" id="CHEBI:15378"/>
        <dbReference type="ChEBI" id="CHEBI:15740"/>
        <dbReference type="ChEBI" id="CHEBI:57688"/>
        <dbReference type="ChEBI" id="CHEBI:57925"/>
        <dbReference type="EC" id="3.1.2.12"/>
    </reaction>
</comment>
<dbReference type="eggNOG" id="COG0627">
    <property type="taxonomic scope" value="Bacteria"/>
</dbReference>
<comment type="caution">
    <text evidence="9">The sequence shown here is derived from an EMBL/GenBank/DDBJ whole genome shotgun (WGS) entry which is preliminary data.</text>
</comment>
<evidence type="ECO:0000313" key="10">
    <source>
        <dbReference type="Proteomes" id="UP000004947"/>
    </source>
</evidence>
<dbReference type="EMBL" id="ABCK01000016">
    <property type="protein sequence ID" value="EDM26476.1"/>
    <property type="molecule type" value="Genomic_DNA"/>
</dbReference>
<keyword evidence="10" id="KW-1185">Reference proteome</keyword>
<dbReference type="STRING" id="313628.LNTAR_05859"/>
<gene>
    <name evidence="9" type="ORF">LNTAR_05859</name>
</gene>